<dbReference type="AlphaFoldDB" id="A0A1Y2BMK3"/>
<feature type="compositionally biased region" description="Low complexity" evidence="1">
    <location>
        <begin position="27"/>
        <end position="36"/>
    </location>
</feature>
<feature type="compositionally biased region" description="Basic and acidic residues" evidence="1">
    <location>
        <begin position="80"/>
        <end position="91"/>
    </location>
</feature>
<dbReference type="EMBL" id="MCFC01000001">
    <property type="protein sequence ID" value="ORY35395.1"/>
    <property type="molecule type" value="Genomic_DNA"/>
</dbReference>
<dbReference type="Pfam" id="PF05176">
    <property type="entry name" value="ATP-synt_10"/>
    <property type="match status" value="1"/>
</dbReference>
<dbReference type="GO" id="GO:0033615">
    <property type="term" value="P:mitochondrial proton-transporting ATP synthase complex assembly"/>
    <property type="evidence" value="ECO:0007669"/>
    <property type="project" value="TreeGrafter"/>
</dbReference>
<dbReference type="FunCoup" id="A0A1Y2BMK3">
    <property type="interactions" value="37"/>
</dbReference>
<gene>
    <name evidence="2" type="ORF">BCR39DRAFT_509263</name>
</gene>
<comment type="caution">
    <text evidence="2">The sequence shown here is derived from an EMBL/GenBank/DDBJ whole genome shotgun (WGS) entry which is preliminary data.</text>
</comment>
<feature type="region of interest" description="Disordered" evidence="1">
    <location>
        <begin position="23"/>
        <end position="128"/>
    </location>
</feature>
<dbReference type="GO" id="GO:0005743">
    <property type="term" value="C:mitochondrial inner membrane"/>
    <property type="evidence" value="ECO:0007669"/>
    <property type="project" value="TreeGrafter"/>
</dbReference>
<dbReference type="PANTHER" id="PTHR28106">
    <property type="entry name" value="MITOCHONDRIAL ATPASE COMPLEX SUBUNIT ATP10"/>
    <property type="match status" value="1"/>
</dbReference>
<evidence type="ECO:0000313" key="3">
    <source>
        <dbReference type="Proteomes" id="UP000193986"/>
    </source>
</evidence>
<dbReference type="InParanoid" id="A0A1Y2BMK3"/>
<evidence type="ECO:0000256" key="1">
    <source>
        <dbReference type="SAM" id="MobiDB-lite"/>
    </source>
</evidence>
<dbReference type="Proteomes" id="UP000193986">
    <property type="component" value="Unassembled WGS sequence"/>
</dbReference>
<dbReference type="OrthoDB" id="17089at2759"/>
<protein>
    <submittedName>
        <fullName evidence="2">ATP10 protein-domain-containing protein</fullName>
    </submittedName>
</protein>
<dbReference type="PANTHER" id="PTHR28106:SF1">
    <property type="entry name" value="MITOCHONDRIAL ATPASE COMPLEX SUBUNIT ATP10"/>
    <property type="match status" value="1"/>
</dbReference>
<keyword evidence="3" id="KW-1185">Reference proteome</keyword>
<organism evidence="2 3">
    <name type="scientific">Naematelia encephala</name>
    <dbReference type="NCBI Taxonomy" id="71784"/>
    <lineage>
        <taxon>Eukaryota</taxon>
        <taxon>Fungi</taxon>
        <taxon>Dikarya</taxon>
        <taxon>Basidiomycota</taxon>
        <taxon>Agaricomycotina</taxon>
        <taxon>Tremellomycetes</taxon>
        <taxon>Tremellales</taxon>
        <taxon>Naemateliaceae</taxon>
        <taxon>Naematelia</taxon>
    </lineage>
</organism>
<proteinExistence type="predicted"/>
<evidence type="ECO:0000313" key="2">
    <source>
        <dbReference type="EMBL" id="ORY35395.1"/>
    </source>
</evidence>
<dbReference type="InterPro" id="IPR007849">
    <property type="entry name" value="ATP10"/>
</dbReference>
<feature type="compositionally biased region" description="Basic and acidic residues" evidence="1">
    <location>
        <begin position="101"/>
        <end position="110"/>
    </location>
</feature>
<dbReference type="STRING" id="71784.A0A1Y2BMK3"/>
<accession>A0A1Y2BMK3</accession>
<reference evidence="2 3" key="1">
    <citation type="submission" date="2016-07" db="EMBL/GenBank/DDBJ databases">
        <title>Pervasive Adenine N6-methylation of Active Genes in Fungi.</title>
        <authorList>
            <consortium name="DOE Joint Genome Institute"/>
            <person name="Mondo S.J."/>
            <person name="Dannebaum R.O."/>
            <person name="Kuo R.C."/>
            <person name="Labutti K."/>
            <person name="Haridas S."/>
            <person name="Kuo A."/>
            <person name="Salamov A."/>
            <person name="Ahrendt S.R."/>
            <person name="Lipzen A."/>
            <person name="Sullivan W."/>
            <person name="Andreopoulos W.B."/>
            <person name="Clum A."/>
            <person name="Lindquist E."/>
            <person name="Daum C."/>
            <person name="Ramamoorthy G.K."/>
            <person name="Gryganskyi A."/>
            <person name="Culley D."/>
            <person name="Magnuson J.K."/>
            <person name="James T.Y."/>
            <person name="O'Malley M.A."/>
            <person name="Stajich J.E."/>
            <person name="Spatafora J.W."/>
            <person name="Visel A."/>
            <person name="Grigoriev I.V."/>
        </authorList>
    </citation>
    <scope>NUCLEOTIDE SEQUENCE [LARGE SCALE GENOMIC DNA]</scope>
    <source>
        <strain evidence="2 3">68-887.2</strain>
    </source>
</reference>
<sequence length="377" mass="42433">MPPRPPIRGIQAPYVQIRRCRQCQFGSSSTAAAETPRPTPPKPSPPRKSTASSDRRPSGLLSALAHKPIEGPFTSSLFDVNREAMEQDRAEAKRKRRDKGKGKAKEKEVEVEVDGQGQREGGVEGEGQGEKKVVWTIPMLPHPLGVLNPPIESDTTWNQELPAEERKAARRDSLLKEASRGYFHDFNRVRKMHGGKLWVAPPVLIREDKALYFPNIAGKNLNSEKSNTTKILEGKVSLVSIISTRLSEEQVRTLVPPVLEDQEGKPGFAYVQINHQPNRLKSMLLSFFVSSLQRTIPSNRWSDYLLTHGEWTDYDIRDPLGLENSILGYVYLVDWNCKIRWAACANAEEKEIHSLRNATAVLMARLEKDRQEKESGA</sequence>
<feature type="compositionally biased region" description="Pro residues" evidence="1">
    <location>
        <begin position="37"/>
        <end position="46"/>
    </location>
</feature>
<name>A0A1Y2BMK3_9TREE</name>